<dbReference type="Proteomes" id="UP001293593">
    <property type="component" value="Unassembled WGS sequence"/>
</dbReference>
<protein>
    <submittedName>
        <fullName evidence="1">Uncharacterized protein</fullName>
    </submittedName>
</protein>
<evidence type="ECO:0000313" key="1">
    <source>
        <dbReference type="EMBL" id="KAK4254633.1"/>
    </source>
</evidence>
<accession>A0AAE1M9P1</accession>
<dbReference type="EMBL" id="JAWXYG010000014">
    <property type="protein sequence ID" value="KAK4254633.1"/>
    <property type="molecule type" value="Genomic_DNA"/>
</dbReference>
<evidence type="ECO:0000313" key="2">
    <source>
        <dbReference type="Proteomes" id="UP001293593"/>
    </source>
</evidence>
<keyword evidence="2" id="KW-1185">Reference proteome</keyword>
<sequence length="93" mass="10756">MSCHAMSIFLFNGKWRSSFSTVRSNKRFKLAAWRASREVPVSLMDLSTKWKCHFSAWSSFSSSRHPPQASSKYQFLSFVQSMELHAATHRPKV</sequence>
<reference evidence="1" key="1">
    <citation type="submission" date="2023-10" db="EMBL/GenBank/DDBJ databases">
        <title>Chromosome-level genome of the transformable northern wattle, Acacia crassicarpa.</title>
        <authorList>
            <person name="Massaro I."/>
            <person name="Sinha N.R."/>
            <person name="Poethig S."/>
            <person name="Leichty A.R."/>
        </authorList>
    </citation>
    <scope>NUCLEOTIDE SEQUENCE</scope>
    <source>
        <strain evidence="1">Acra3RX</strain>
        <tissue evidence="1">Leaf</tissue>
    </source>
</reference>
<name>A0AAE1M9P1_9FABA</name>
<dbReference type="AlphaFoldDB" id="A0AAE1M9P1"/>
<organism evidence="1 2">
    <name type="scientific">Acacia crassicarpa</name>
    <name type="common">northern wattle</name>
    <dbReference type="NCBI Taxonomy" id="499986"/>
    <lineage>
        <taxon>Eukaryota</taxon>
        <taxon>Viridiplantae</taxon>
        <taxon>Streptophyta</taxon>
        <taxon>Embryophyta</taxon>
        <taxon>Tracheophyta</taxon>
        <taxon>Spermatophyta</taxon>
        <taxon>Magnoliopsida</taxon>
        <taxon>eudicotyledons</taxon>
        <taxon>Gunneridae</taxon>
        <taxon>Pentapetalae</taxon>
        <taxon>rosids</taxon>
        <taxon>fabids</taxon>
        <taxon>Fabales</taxon>
        <taxon>Fabaceae</taxon>
        <taxon>Caesalpinioideae</taxon>
        <taxon>mimosoid clade</taxon>
        <taxon>Acacieae</taxon>
        <taxon>Acacia</taxon>
    </lineage>
</organism>
<comment type="caution">
    <text evidence="1">The sequence shown here is derived from an EMBL/GenBank/DDBJ whole genome shotgun (WGS) entry which is preliminary data.</text>
</comment>
<gene>
    <name evidence="1" type="ORF">QN277_009988</name>
</gene>
<proteinExistence type="predicted"/>